<evidence type="ECO:0000256" key="2">
    <source>
        <dbReference type="ARBA" id="ARBA00022475"/>
    </source>
</evidence>
<evidence type="ECO:0000256" key="6">
    <source>
        <dbReference type="SAM" id="Phobius"/>
    </source>
</evidence>
<name>A0A6J7G9W2_9ZZZZ</name>
<keyword evidence="5 6" id="KW-0472">Membrane</keyword>
<evidence type="ECO:0000313" key="8">
    <source>
        <dbReference type="EMBL" id="CAB4901400.1"/>
    </source>
</evidence>
<feature type="domain" description="Polysaccharide chain length determinant N-terminal" evidence="7">
    <location>
        <begin position="5"/>
        <end position="90"/>
    </location>
</feature>
<evidence type="ECO:0000256" key="3">
    <source>
        <dbReference type="ARBA" id="ARBA00022692"/>
    </source>
</evidence>
<dbReference type="PANTHER" id="PTHR32309:SF13">
    <property type="entry name" value="FERRIC ENTEROBACTIN TRANSPORT PROTEIN FEPE"/>
    <property type="match status" value="1"/>
</dbReference>
<dbReference type="InterPro" id="IPR027417">
    <property type="entry name" value="P-loop_NTPase"/>
</dbReference>
<dbReference type="SUPFAM" id="SSF52540">
    <property type="entry name" value="P-loop containing nucleoside triphosphate hydrolases"/>
    <property type="match status" value="1"/>
</dbReference>
<keyword evidence="2" id="KW-1003">Cell membrane</keyword>
<sequence length="441" mass="46691">MNSTLTEYFRILTERWRWVAVVCLLVVGLAATYLLLQPKSYQSQSTVFISTPRDDSDTYYRGDLYAKERLPSYAALIQSQDLAKRVIADLQLDSTPEAMIASTTATPIPGTVLILLSTEAGSPSSAQAINQAYLDEFMAEIASLEAIPGALTPRAELLVVEPPTMSELPGGFPPTLILGAATAAGLIAGATLAVLLALADSRVRRPEDAIEATGLPLFAAFPAQTSKTTGIEPGRQLRDSLQAALPADQKHIVLVTAPDVSTGSTSIAQQLADSLRDSGESVALIDFDVRTKSTGASDESVVSVVDVVEDLVAPEDALSNKVDGITVVPQGHASDNAARVVDSPRATLLIERAAQLHGWVILDSAPTSKFSDAQRLSHFADALVIVSRSGKTKFETLRATAQQFALSGPRVAGVVLNGCSATDTDSIVRSRTPVRSTPVDR</sequence>
<evidence type="ECO:0000256" key="4">
    <source>
        <dbReference type="ARBA" id="ARBA00022989"/>
    </source>
</evidence>
<dbReference type="InterPro" id="IPR003856">
    <property type="entry name" value="LPS_length_determ_N"/>
</dbReference>
<dbReference type="PANTHER" id="PTHR32309">
    <property type="entry name" value="TYROSINE-PROTEIN KINASE"/>
    <property type="match status" value="1"/>
</dbReference>
<reference evidence="8" key="1">
    <citation type="submission" date="2020-05" db="EMBL/GenBank/DDBJ databases">
        <authorList>
            <person name="Chiriac C."/>
            <person name="Salcher M."/>
            <person name="Ghai R."/>
            <person name="Kavagutti S V."/>
        </authorList>
    </citation>
    <scope>NUCLEOTIDE SEQUENCE</scope>
</reference>
<dbReference type="InterPro" id="IPR050445">
    <property type="entry name" value="Bact_polysacc_biosynth/exp"/>
</dbReference>
<organism evidence="8">
    <name type="scientific">freshwater metagenome</name>
    <dbReference type="NCBI Taxonomy" id="449393"/>
    <lineage>
        <taxon>unclassified sequences</taxon>
        <taxon>metagenomes</taxon>
        <taxon>ecological metagenomes</taxon>
    </lineage>
</organism>
<feature type="transmembrane region" description="Helical" evidence="6">
    <location>
        <begin position="16"/>
        <end position="36"/>
    </location>
</feature>
<evidence type="ECO:0000256" key="5">
    <source>
        <dbReference type="ARBA" id="ARBA00023136"/>
    </source>
</evidence>
<feature type="transmembrane region" description="Helical" evidence="6">
    <location>
        <begin position="175"/>
        <end position="199"/>
    </location>
</feature>
<evidence type="ECO:0000256" key="1">
    <source>
        <dbReference type="ARBA" id="ARBA00004651"/>
    </source>
</evidence>
<dbReference type="AlphaFoldDB" id="A0A6J7G9W2"/>
<dbReference type="Pfam" id="PF02706">
    <property type="entry name" value="Wzz"/>
    <property type="match status" value="1"/>
</dbReference>
<dbReference type="EMBL" id="CAFBLX010000184">
    <property type="protein sequence ID" value="CAB4901400.1"/>
    <property type="molecule type" value="Genomic_DNA"/>
</dbReference>
<keyword evidence="3 6" id="KW-0812">Transmembrane</keyword>
<accession>A0A6J7G9W2</accession>
<dbReference type="Gene3D" id="3.40.50.300">
    <property type="entry name" value="P-loop containing nucleotide triphosphate hydrolases"/>
    <property type="match status" value="1"/>
</dbReference>
<keyword evidence="4 6" id="KW-1133">Transmembrane helix</keyword>
<comment type="subcellular location">
    <subcellularLocation>
        <location evidence="1">Cell membrane</location>
        <topology evidence="1">Multi-pass membrane protein</topology>
    </subcellularLocation>
</comment>
<dbReference type="GO" id="GO:0004713">
    <property type="term" value="F:protein tyrosine kinase activity"/>
    <property type="evidence" value="ECO:0007669"/>
    <property type="project" value="TreeGrafter"/>
</dbReference>
<dbReference type="GO" id="GO:0005886">
    <property type="term" value="C:plasma membrane"/>
    <property type="evidence" value="ECO:0007669"/>
    <property type="project" value="UniProtKB-SubCell"/>
</dbReference>
<evidence type="ECO:0000259" key="7">
    <source>
        <dbReference type="Pfam" id="PF02706"/>
    </source>
</evidence>
<protein>
    <submittedName>
        <fullName evidence="8">Unannotated protein</fullName>
    </submittedName>
</protein>
<proteinExistence type="predicted"/>
<gene>
    <name evidence="8" type="ORF">UFOPK3472_02476</name>
</gene>